<dbReference type="PANTHER" id="PTHR23048">
    <property type="entry name" value="MYOSIN LIGHT CHAIN 1, 3"/>
    <property type="match status" value="1"/>
</dbReference>
<keyword evidence="5" id="KW-1185">Reference proteome</keyword>
<dbReference type="AlphaFoldDB" id="A0A8W8HZS8"/>
<dbReference type="Gene3D" id="1.10.238.10">
    <property type="entry name" value="EF-hand"/>
    <property type="match status" value="2"/>
</dbReference>
<feature type="domain" description="EF-hand" evidence="3">
    <location>
        <begin position="82"/>
        <end position="117"/>
    </location>
</feature>
<dbReference type="InterPro" id="IPR002048">
    <property type="entry name" value="EF_hand_dom"/>
</dbReference>
<protein>
    <recommendedName>
        <fullName evidence="3">EF-hand domain-containing protein</fullName>
    </recommendedName>
</protein>
<name>A0A8W8HZS8_MAGGI</name>
<proteinExistence type="predicted"/>
<dbReference type="Proteomes" id="UP000005408">
    <property type="component" value="Unassembled WGS sequence"/>
</dbReference>
<dbReference type="SUPFAM" id="SSF47473">
    <property type="entry name" value="EF-hand"/>
    <property type="match status" value="1"/>
</dbReference>
<reference evidence="4" key="1">
    <citation type="submission" date="2022-08" db="UniProtKB">
        <authorList>
            <consortium name="EnsemblMetazoa"/>
        </authorList>
    </citation>
    <scope>IDENTIFICATION</scope>
    <source>
        <strain evidence="4">05x7-T-G4-1.051#20</strain>
    </source>
</reference>
<dbReference type="SMART" id="SM00054">
    <property type="entry name" value="EFh"/>
    <property type="match status" value="4"/>
</dbReference>
<evidence type="ECO:0000313" key="4">
    <source>
        <dbReference type="EnsemblMetazoa" id="G11737.1:cds"/>
    </source>
</evidence>
<evidence type="ECO:0000259" key="3">
    <source>
        <dbReference type="PROSITE" id="PS50222"/>
    </source>
</evidence>
<dbReference type="EnsemblMetazoa" id="G11737.1">
    <property type="protein sequence ID" value="G11737.1:cds"/>
    <property type="gene ID" value="G11737"/>
</dbReference>
<evidence type="ECO:0000256" key="1">
    <source>
        <dbReference type="ARBA" id="ARBA00022737"/>
    </source>
</evidence>
<sequence>NMDTLTAEQIAELRETFLLFDKDGDGTVNSDELGTVMRQLGQEPSEEELRQMIAEVDEDGSGEIEFEEFCTMMANRMNQPIDSPQELIEAFEIFDDEKRGYITMEEFRSVMTTLGEKLSHSDVDEMMTMTGIGKNGKVKYKEFVKLLTKE</sequence>
<evidence type="ECO:0000313" key="5">
    <source>
        <dbReference type="Proteomes" id="UP000005408"/>
    </source>
</evidence>
<keyword evidence="1" id="KW-0677">Repeat</keyword>
<accession>A0A8W8HZS8</accession>
<dbReference type="InterPro" id="IPR018247">
    <property type="entry name" value="EF_Hand_1_Ca_BS"/>
</dbReference>
<dbReference type="PANTHER" id="PTHR23048:SF0">
    <property type="entry name" value="CALMODULIN LIKE 3"/>
    <property type="match status" value="1"/>
</dbReference>
<organism evidence="4 5">
    <name type="scientific">Magallana gigas</name>
    <name type="common">Pacific oyster</name>
    <name type="synonym">Crassostrea gigas</name>
    <dbReference type="NCBI Taxonomy" id="29159"/>
    <lineage>
        <taxon>Eukaryota</taxon>
        <taxon>Metazoa</taxon>
        <taxon>Spiralia</taxon>
        <taxon>Lophotrochozoa</taxon>
        <taxon>Mollusca</taxon>
        <taxon>Bivalvia</taxon>
        <taxon>Autobranchia</taxon>
        <taxon>Pteriomorphia</taxon>
        <taxon>Ostreida</taxon>
        <taxon>Ostreoidea</taxon>
        <taxon>Ostreidae</taxon>
        <taxon>Magallana</taxon>
    </lineage>
</organism>
<feature type="domain" description="EF-hand" evidence="3">
    <location>
        <begin position="8"/>
        <end position="43"/>
    </location>
</feature>
<evidence type="ECO:0000256" key="2">
    <source>
        <dbReference type="ARBA" id="ARBA00022837"/>
    </source>
</evidence>
<dbReference type="InterPro" id="IPR050230">
    <property type="entry name" value="CALM/Myosin/TropC-like"/>
</dbReference>
<dbReference type="GO" id="GO:0005509">
    <property type="term" value="F:calcium ion binding"/>
    <property type="evidence" value="ECO:0007669"/>
    <property type="project" value="InterPro"/>
</dbReference>
<dbReference type="CDD" id="cd00051">
    <property type="entry name" value="EFh"/>
    <property type="match status" value="1"/>
</dbReference>
<dbReference type="Pfam" id="PF13499">
    <property type="entry name" value="EF-hand_7"/>
    <property type="match status" value="2"/>
</dbReference>
<dbReference type="GO" id="GO:0016460">
    <property type="term" value="C:myosin II complex"/>
    <property type="evidence" value="ECO:0007669"/>
    <property type="project" value="TreeGrafter"/>
</dbReference>
<dbReference type="FunFam" id="1.10.238.10:FF:000178">
    <property type="entry name" value="Calmodulin-2 A"/>
    <property type="match status" value="1"/>
</dbReference>
<dbReference type="PROSITE" id="PS00018">
    <property type="entry name" value="EF_HAND_1"/>
    <property type="match status" value="2"/>
</dbReference>
<dbReference type="PROSITE" id="PS50222">
    <property type="entry name" value="EF_HAND_2"/>
    <property type="match status" value="3"/>
</dbReference>
<dbReference type="InterPro" id="IPR011992">
    <property type="entry name" value="EF-hand-dom_pair"/>
</dbReference>
<keyword evidence="2" id="KW-0106">Calcium</keyword>
<feature type="domain" description="EF-hand" evidence="3">
    <location>
        <begin position="44"/>
        <end position="79"/>
    </location>
</feature>